<reference evidence="1" key="1">
    <citation type="submission" date="2020-05" db="EMBL/GenBank/DDBJ databases">
        <authorList>
            <person name="Chiriac C."/>
            <person name="Salcher M."/>
            <person name="Ghai R."/>
            <person name="Kavagutti S V."/>
        </authorList>
    </citation>
    <scope>NUCLEOTIDE SEQUENCE</scope>
</reference>
<evidence type="ECO:0000313" key="1">
    <source>
        <dbReference type="EMBL" id="CAB4543359.1"/>
    </source>
</evidence>
<sequence length="138" mass="14812">MTRITSRTKNCSRKDAHVRLMQAESFVKTAQMVAEEKTDEFNPGVSASLAVLAGIAASDAACCARLGVRSRGEAHSDAVALLGTVIPHGANMAKDLQRLLNRKDDSHYGVTFVSSVDALRMISWARRIVASARVAVEA</sequence>
<name>A0A6J6BYJ9_9ZZZZ</name>
<dbReference type="EMBL" id="CAEZSE010000204">
    <property type="protein sequence ID" value="CAB4543359.1"/>
    <property type="molecule type" value="Genomic_DNA"/>
</dbReference>
<proteinExistence type="predicted"/>
<accession>A0A6J6BYJ9</accession>
<organism evidence="1">
    <name type="scientific">freshwater metagenome</name>
    <dbReference type="NCBI Taxonomy" id="449393"/>
    <lineage>
        <taxon>unclassified sequences</taxon>
        <taxon>metagenomes</taxon>
        <taxon>ecological metagenomes</taxon>
    </lineage>
</organism>
<protein>
    <submittedName>
        <fullName evidence="1">Unannotated protein</fullName>
    </submittedName>
</protein>
<dbReference type="AlphaFoldDB" id="A0A6J6BYJ9"/>
<gene>
    <name evidence="1" type="ORF">UFOPK1353_01060</name>
</gene>